<keyword evidence="5" id="KW-0862">Zinc</keyword>
<dbReference type="SUPFAM" id="SSF57850">
    <property type="entry name" value="RING/U-box"/>
    <property type="match status" value="1"/>
</dbReference>
<accession>A0A835KMI2</accession>
<dbReference type="SMART" id="SM00184">
    <property type="entry name" value="RING"/>
    <property type="match status" value="1"/>
</dbReference>
<name>A0A835KMI2_9POAL</name>
<keyword evidence="12" id="KW-1185">Reference proteome</keyword>
<dbReference type="Proteomes" id="UP000636709">
    <property type="component" value="Unassembled WGS sequence"/>
</dbReference>
<keyword evidence="9" id="KW-1133">Transmembrane helix</keyword>
<evidence type="ECO:0000259" key="10">
    <source>
        <dbReference type="PROSITE" id="PS50089"/>
    </source>
</evidence>
<dbReference type="PROSITE" id="PS50089">
    <property type="entry name" value="ZF_RING_2"/>
    <property type="match status" value="1"/>
</dbReference>
<dbReference type="PANTHER" id="PTHR14155:SF518">
    <property type="entry name" value="RING-TYPE DOMAIN-CONTAINING PROTEIN"/>
    <property type="match status" value="1"/>
</dbReference>
<dbReference type="Gene3D" id="3.30.40.10">
    <property type="entry name" value="Zinc/RING finger domain, C3HC4 (zinc finger)"/>
    <property type="match status" value="1"/>
</dbReference>
<dbReference type="EMBL" id="JACEFO010000708">
    <property type="protein sequence ID" value="KAF8760461.1"/>
    <property type="molecule type" value="Genomic_DNA"/>
</dbReference>
<comment type="similarity">
    <text evidence="6">Belongs to the RING-type zinc finger family. ATL subfamily.</text>
</comment>
<dbReference type="GO" id="GO:0061630">
    <property type="term" value="F:ubiquitin protein ligase activity"/>
    <property type="evidence" value="ECO:0007669"/>
    <property type="project" value="UniProtKB-EC"/>
</dbReference>
<feature type="domain" description="RING-type" evidence="10">
    <location>
        <begin position="123"/>
        <end position="165"/>
    </location>
</feature>
<reference evidence="11" key="1">
    <citation type="submission" date="2020-07" db="EMBL/GenBank/DDBJ databases">
        <title>Genome sequence and genetic diversity analysis of an under-domesticated orphan crop, white fonio (Digitaria exilis).</title>
        <authorList>
            <person name="Bennetzen J.L."/>
            <person name="Chen S."/>
            <person name="Ma X."/>
            <person name="Wang X."/>
            <person name="Yssel A.E.J."/>
            <person name="Chaluvadi S.R."/>
            <person name="Johnson M."/>
            <person name="Gangashetty P."/>
            <person name="Hamidou F."/>
            <person name="Sanogo M.D."/>
            <person name="Zwaenepoel A."/>
            <person name="Wallace J."/>
            <person name="Van De Peer Y."/>
            <person name="Van Deynze A."/>
        </authorList>
    </citation>
    <scope>NUCLEOTIDE SEQUENCE</scope>
    <source>
        <tissue evidence="11">Leaves</tissue>
    </source>
</reference>
<evidence type="ECO:0000256" key="5">
    <source>
        <dbReference type="ARBA" id="ARBA00022833"/>
    </source>
</evidence>
<evidence type="ECO:0000313" key="11">
    <source>
        <dbReference type="EMBL" id="KAF8760461.1"/>
    </source>
</evidence>
<evidence type="ECO:0000313" key="12">
    <source>
        <dbReference type="Proteomes" id="UP000636709"/>
    </source>
</evidence>
<dbReference type="AlphaFoldDB" id="A0A835KMI2"/>
<evidence type="ECO:0000256" key="6">
    <source>
        <dbReference type="ARBA" id="ARBA00024209"/>
    </source>
</evidence>
<evidence type="ECO:0000256" key="7">
    <source>
        <dbReference type="PROSITE-ProRule" id="PRU00175"/>
    </source>
</evidence>
<keyword evidence="3" id="KW-0479">Metal-binding</keyword>
<proteinExistence type="inferred from homology"/>
<dbReference type="Pfam" id="PF13639">
    <property type="entry name" value="zf-RING_2"/>
    <property type="match status" value="1"/>
</dbReference>
<dbReference type="OrthoDB" id="8062037at2759"/>
<dbReference type="PANTHER" id="PTHR14155">
    <property type="entry name" value="RING FINGER DOMAIN-CONTAINING"/>
    <property type="match status" value="1"/>
</dbReference>
<comment type="caution">
    <text evidence="11">The sequence shown here is derived from an EMBL/GenBank/DDBJ whole genome shotgun (WGS) entry which is preliminary data.</text>
</comment>
<dbReference type="InterPro" id="IPR001841">
    <property type="entry name" value="Znf_RING"/>
</dbReference>
<dbReference type="InterPro" id="IPR013083">
    <property type="entry name" value="Znf_RING/FYVE/PHD"/>
</dbReference>
<protein>
    <recommendedName>
        <fullName evidence="2">RING-type E3 ubiquitin transferase</fullName>
        <ecNumber evidence="2">2.3.2.27</ecNumber>
    </recommendedName>
</protein>
<organism evidence="11 12">
    <name type="scientific">Digitaria exilis</name>
    <dbReference type="NCBI Taxonomy" id="1010633"/>
    <lineage>
        <taxon>Eukaryota</taxon>
        <taxon>Viridiplantae</taxon>
        <taxon>Streptophyta</taxon>
        <taxon>Embryophyta</taxon>
        <taxon>Tracheophyta</taxon>
        <taxon>Spermatophyta</taxon>
        <taxon>Magnoliopsida</taxon>
        <taxon>Liliopsida</taxon>
        <taxon>Poales</taxon>
        <taxon>Poaceae</taxon>
        <taxon>PACMAD clade</taxon>
        <taxon>Panicoideae</taxon>
        <taxon>Panicodae</taxon>
        <taxon>Paniceae</taxon>
        <taxon>Anthephorinae</taxon>
        <taxon>Digitaria</taxon>
    </lineage>
</organism>
<dbReference type="CDD" id="cd16454">
    <property type="entry name" value="RING-H2_PA-TM-RING"/>
    <property type="match status" value="1"/>
</dbReference>
<dbReference type="InterPro" id="IPR053238">
    <property type="entry name" value="RING-H2_zinc_finger"/>
</dbReference>
<dbReference type="FunFam" id="3.30.40.10:FF:000984">
    <property type="entry name" value="Putative RING zinc finger domain superfamily protein"/>
    <property type="match status" value="1"/>
</dbReference>
<sequence>MSNSPAFPSWLYEPPPPPPPPAPPTRWAAFGFVTVIAGLILVVVAFKYMCKVIPEANDPLARQGRHHTAASSTAQRRRPPREPRDDGEQRLPGPTPPTLPAFAYHRSLKKKVVDTGGEEAAACAVCLGAFGSGEMVRLLPVCLHLYHAECIDPWLLKHSTCPVCRSETDPTMVIDVSQLPTV</sequence>
<feature type="region of interest" description="Disordered" evidence="8">
    <location>
        <begin position="1"/>
        <end position="20"/>
    </location>
</feature>
<feature type="transmembrane region" description="Helical" evidence="9">
    <location>
        <begin position="27"/>
        <end position="46"/>
    </location>
</feature>
<dbReference type="EC" id="2.3.2.27" evidence="2"/>
<evidence type="ECO:0000256" key="9">
    <source>
        <dbReference type="SAM" id="Phobius"/>
    </source>
</evidence>
<evidence type="ECO:0000256" key="8">
    <source>
        <dbReference type="SAM" id="MobiDB-lite"/>
    </source>
</evidence>
<gene>
    <name evidence="11" type="ORF">HU200_010083</name>
</gene>
<keyword evidence="9" id="KW-0472">Membrane</keyword>
<keyword evidence="4 7" id="KW-0863">Zinc-finger</keyword>
<evidence type="ECO:0000256" key="4">
    <source>
        <dbReference type="ARBA" id="ARBA00022771"/>
    </source>
</evidence>
<comment type="catalytic activity">
    <reaction evidence="1">
        <text>S-ubiquitinyl-[E2 ubiquitin-conjugating enzyme]-L-cysteine + [acceptor protein]-L-lysine = [E2 ubiquitin-conjugating enzyme]-L-cysteine + N(6)-ubiquitinyl-[acceptor protein]-L-lysine.</text>
        <dbReference type="EC" id="2.3.2.27"/>
    </reaction>
</comment>
<evidence type="ECO:0000256" key="3">
    <source>
        <dbReference type="ARBA" id="ARBA00022723"/>
    </source>
</evidence>
<keyword evidence="9" id="KW-0812">Transmembrane</keyword>
<evidence type="ECO:0000256" key="1">
    <source>
        <dbReference type="ARBA" id="ARBA00000900"/>
    </source>
</evidence>
<evidence type="ECO:0000256" key="2">
    <source>
        <dbReference type="ARBA" id="ARBA00012483"/>
    </source>
</evidence>
<dbReference type="GO" id="GO:0008270">
    <property type="term" value="F:zinc ion binding"/>
    <property type="evidence" value="ECO:0007669"/>
    <property type="project" value="UniProtKB-KW"/>
</dbReference>
<feature type="region of interest" description="Disordered" evidence="8">
    <location>
        <begin position="60"/>
        <end position="97"/>
    </location>
</feature>
<feature type="compositionally biased region" description="Basic and acidic residues" evidence="8">
    <location>
        <begin position="80"/>
        <end position="89"/>
    </location>
</feature>